<protein>
    <submittedName>
        <fullName evidence="1">Uncharacterized protein</fullName>
    </submittedName>
</protein>
<organism evidence="1 2">
    <name type="scientific">Micractinium conductrix</name>
    <dbReference type="NCBI Taxonomy" id="554055"/>
    <lineage>
        <taxon>Eukaryota</taxon>
        <taxon>Viridiplantae</taxon>
        <taxon>Chlorophyta</taxon>
        <taxon>core chlorophytes</taxon>
        <taxon>Trebouxiophyceae</taxon>
        <taxon>Chlorellales</taxon>
        <taxon>Chlorellaceae</taxon>
        <taxon>Chlorella clade</taxon>
        <taxon>Micractinium</taxon>
    </lineage>
</organism>
<gene>
    <name evidence="1" type="ORF">C2E20_6102</name>
</gene>
<reference evidence="1 2" key="1">
    <citation type="journal article" date="2018" name="Plant J.">
        <title>Genome sequences of Chlorella sorokiniana UTEX 1602 and Micractinium conductrix SAG 241.80: implications to maltose excretion by a green alga.</title>
        <authorList>
            <person name="Arriola M.B."/>
            <person name="Velmurugan N."/>
            <person name="Zhang Y."/>
            <person name="Plunkett M.H."/>
            <person name="Hondzo H."/>
            <person name="Barney B.M."/>
        </authorList>
    </citation>
    <scope>NUCLEOTIDE SEQUENCE [LARGE SCALE GENOMIC DNA]</scope>
    <source>
        <strain evidence="1 2">SAG 241.80</strain>
    </source>
</reference>
<evidence type="ECO:0000313" key="2">
    <source>
        <dbReference type="Proteomes" id="UP000239649"/>
    </source>
</evidence>
<dbReference type="STRING" id="554055.A0A2P6V8G2"/>
<keyword evidence="2" id="KW-1185">Reference proteome</keyword>
<dbReference type="OrthoDB" id="2019425at2759"/>
<dbReference type="AlphaFoldDB" id="A0A2P6V8G2"/>
<dbReference type="EMBL" id="LHPF02000020">
    <property type="protein sequence ID" value="PSC70376.1"/>
    <property type="molecule type" value="Genomic_DNA"/>
</dbReference>
<sequence>MPAAAMQYGAQSRSALLHCRASGQQQPGAPLVCRQQAASAAPRRRQLLAGLGAAAAAVAFGGRTLPAAAMGLESIDLPELAVPEIIQQMKERNQKVIDNADASFQNSDLLRTLKERSAANAPGRKKELTDRYCMRQAELGVGDCGGLRLIPGMTKSGVQKRPEWMENMFGSGSD</sequence>
<proteinExistence type="predicted"/>
<dbReference type="InterPro" id="IPR006311">
    <property type="entry name" value="TAT_signal"/>
</dbReference>
<accession>A0A2P6V8G2</accession>
<comment type="caution">
    <text evidence="1">The sequence shown here is derived from an EMBL/GenBank/DDBJ whole genome shotgun (WGS) entry which is preliminary data.</text>
</comment>
<name>A0A2P6V8G2_9CHLO</name>
<dbReference type="PANTHER" id="PTHR36730">
    <property type="entry name" value="OS03G0210700 PROTEIN"/>
    <property type="match status" value="1"/>
</dbReference>
<dbReference type="PANTHER" id="PTHR36730:SF1">
    <property type="entry name" value="CATHEPSIN PROPEPTIDE INHIBITOR DOMAIN-CONTAINING PROTEIN"/>
    <property type="match status" value="1"/>
</dbReference>
<dbReference type="Proteomes" id="UP000239649">
    <property type="component" value="Unassembled WGS sequence"/>
</dbReference>
<evidence type="ECO:0000313" key="1">
    <source>
        <dbReference type="EMBL" id="PSC70376.1"/>
    </source>
</evidence>
<dbReference type="PROSITE" id="PS51318">
    <property type="entry name" value="TAT"/>
    <property type="match status" value="1"/>
</dbReference>